<evidence type="ECO:0000256" key="1">
    <source>
        <dbReference type="ARBA" id="ARBA00010617"/>
    </source>
</evidence>
<dbReference type="GO" id="GO:0004497">
    <property type="term" value="F:monooxygenase activity"/>
    <property type="evidence" value="ECO:0007669"/>
    <property type="project" value="InterPro"/>
</dbReference>
<comment type="caution">
    <text evidence="3">The sequence shown here is derived from an EMBL/GenBank/DDBJ whole genome shotgun (WGS) entry which is preliminary data.</text>
</comment>
<feature type="transmembrane region" description="Helical" evidence="2">
    <location>
        <begin position="6"/>
        <end position="26"/>
    </location>
</feature>
<dbReference type="GO" id="GO:0016705">
    <property type="term" value="F:oxidoreductase activity, acting on paired donors, with incorporation or reduction of molecular oxygen"/>
    <property type="evidence" value="ECO:0007669"/>
    <property type="project" value="InterPro"/>
</dbReference>
<keyword evidence="4" id="KW-1185">Reference proteome</keyword>
<organism evidence="3 4">
    <name type="scientific">Adineta ricciae</name>
    <name type="common">Rotifer</name>
    <dbReference type="NCBI Taxonomy" id="249248"/>
    <lineage>
        <taxon>Eukaryota</taxon>
        <taxon>Metazoa</taxon>
        <taxon>Spiralia</taxon>
        <taxon>Gnathifera</taxon>
        <taxon>Rotifera</taxon>
        <taxon>Eurotatoria</taxon>
        <taxon>Bdelloidea</taxon>
        <taxon>Adinetida</taxon>
        <taxon>Adinetidae</taxon>
        <taxon>Adineta</taxon>
    </lineage>
</organism>
<dbReference type="GO" id="GO:0020037">
    <property type="term" value="F:heme binding"/>
    <property type="evidence" value="ECO:0007669"/>
    <property type="project" value="InterPro"/>
</dbReference>
<dbReference type="InterPro" id="IPR000907">
    <property type="entry name" value="LipOase"/>
</dbReference>
<dbReference type="PANTHER" id="PTHR11771">
    <property type="entry name" value="LIPOXYGENASE"/>
    <property type="match status" value="1"/>
</dbReference>
<sequence>MWSLFEVNQIACFDNFVLLGWLALIIRPRSRFTYYLTVVCSVIFTVRSLFALSQWLVLPTANAAHSNSSIFSKMLNLYQNVFDASATRTHFHIAELWVGRWMVKDFHEKFTCASHVMLAADGLPRHHAWTEERVVFTAILISTYLFSPIGLLLYFLAVHTYFERFASTERIDWRNPQNLKMKKIVSAVDYGLLSMNNVRFGDSLPENLRKLYRTIRGLVGAVMGLTVLSFFAIYVVYCSIFHRTKLTTTPVKPRGPPQSVRVRTMLACWKSTITPIEQRDWKWKLESYWLQICTFIIFVPCGINPLALFRALQAEFSASLGGSSSAGFFPFGDGIGVGSHKYVKAYLQSRDPLVMKDYQSLGWSVSSSLIKYCSFTHIFFPNPSEPTHDRYLLSRKVIHQWLAAFPHTLTSLKDSWAHKNTATYRYLFRIVPRQPNSEPNKDMVFLAVGETLFFLATGGSLTSDERIAYLDCVKNPFTFLPDWFNFLVAGNYMENIGYASYGKIQAAFARHVHGSALQAAFEAAGDQMTRTEVIQLVTSAFCLGAAPAPAKITADIVHRLWSDQTYSTTAGKGTARKEKMVDVFYENPRNFIKETARLYPVLPMVSVLSNEKIARDVKTHTGADIPPNTRVHCSLFDANTDPNEFTSPNEFNPRRSSAELGKIMSWNGAEGDIEADKEEMRPPRYCPGHNLSLSAMEFVASRFAPVVTTRSAGSQDLISSESSELPVSKTMRDAKVKTKIPPNVDDEIHHPDDDESEVVIIMRELFCRKHLDFKRNKYYFDSLDGYTRLIMRLSKLALSGWNAKPPRAIDIPEPANLPAQELHIQRINGGRYVATWDEDDKSTWHCHTKLINKILNASFWPLEDHDLQFNSVEDMISWRCTHFPSMPPPNNPQWYGDSDELMSRFAFFGLACHHTRKLQPNIDSMELYTATLRHPILKSARYVNDMTGLSLFAVRAPFERYGAAAYFDGQRRLIGIYLSERNELIMPLRRSRGFDNDWTYAKYMWRSSALAMVTISDHLLTTHFIEANTLATVSRQCLPAAHPLRVFLKPFTYRTVTINYSAATSLVSPGGLCHRIWGFEYDEFLKVCDYVIAHYRFRTMPDWIPDSMKLENNRRSKTVFDNHKCADKSAQEYAGIPKCPGCGYDLTKATELQNGFHEDSETSVLSDVDEEESEWIQNYPIAKDLPAFWKVVRDYVKRFFEIEYGKEAPHHDDQGDDVTSQRPFMNEPCEQRFISELCKPLGLNGIPSRAFLIDVITQLICACTGIHEHVGHVGDYLYDPSFIGTKLRRDLPSMLPSVQNFSLMLVLTVLTALRMPGLMEDWSHLIPPMATDNQDGALQPITTEDQVQSHLDNYHLFKHQLTELMEQIDARHHEPGVFPFESFNPGFMECSVSV</sequence>
<dbReference type="Pfam" id="PF00067">
    <property type="entry name" value="p450"/>
    <property type="match status" value="1"/>
</dbReference>
<dbReference type="InterPro" id="IPR036396">
    <property type="entry name" value="Cyt_P450_sf"/>
</dbReference>
<dbReference type="SUPFAM" id="SSF48484">
    <property type="entry name" value="Lipoxigenase"/>
    <property type="match status" value="1"/>
</dbReference>
<name>A0A815JSG9_ADIRI</name>
<feature type="transmembrane region" description="Helical" evidence="2">
    <location>
        <begin position="288"/>
        <end position="309"/>
    </location>
</feature>
<dbReference type="Gene3D" id="1.20.245.10">
    <property type="entry name" value="Lipoxygenase-1, Domain 5"/>
    <property type="match status" value="1"/>
</dbReference>
<dbReference type="GO" id="GO:0034440">
    <property type="term" value="P:lipid oxidation"/>
    <property type="evidence" value="ECO:0007669"/>
    <property type="project" value="InterPro"/>
</dbReference>
<comment type="similarity">
    <text evidence="1">Belongs to the cytochrome P450 family.</text>
</comment>
<evidence type="ECO:0000313" key="3">
    <source>
        <dbReference type="EMBL" id="CAF1381757.1"/>
    </source>
</evidence>
<feature type="transmembrane region" description="Helical" evidence="2">
    <location>
        <begin position="134"/>
        <end position="157"/>
    </location>
</feature>
<dbReference type="Gene3D" id="1.10.630.10">
    <property type="entry name" value="Cytochrome P450"/>
    <property type="match status" value="1"/>
</dbReference>
<accession>A0A815JSG9</accession>
<dbReference type="GO" id="GO:0016702">
    <property type="term" value="F:oxidoreductase activity, acting on single donors with incorporation of molecular oxygen, incorporation of two atoms of oxygen"/>
    <property type="evidence" value="ECO:0007669"/>
    <property type="project" value="InterPro"/>
</dbReference>
<dbReference type="Proteomes" id="UP000663828">
    <property type="component" value="Unassembled WGS sequence"/>
</dbReference>
<keyword evidence="2" id="KW-1133">Transmembrane helix</keyword>
<dbReference type="GO" id="GO:0005506">
    <property type="term" value="F:iron ion binding"/>
    <property type="evidence" value="ECO:0007669"/>
    <property type="project" value="InterPro"/>
</dbReference>
<proteinExistence type="inferred from homology"/>
<keyword evidence="2" id="KW-0472">Membrane</keyword>
<protein>
    <submittedName>
        <fullName evidence="3">Uncharacterized protein</fullName>
    </submittedName>
</protein>
<keyword evidence="2" id="KW-0812">Transmembrane</keyword>
<evidence type="ECO:0000256" key="2">
    <source>
        <dbReference type="SAM" id="Phobius"/>
    </source>
</evidence>
<dbReference type="InterPro" id="IPR036226">
    <property type="entry name" value="LipOase_C_sf"/>
</dbReference>
<gene>
    <name evidence="3" type="ORF">XAT740_LOCUS33114</name>
</gene>
<reference evidence="3" key="1">
    <citation type="submission" date="2021-02" db="EMBL/GenBank/DDBJ databases">
        <authorList>
            <person name="Nowell W R."/>
        </authorList>
    </citation>
    <scope>NUCLEOTIDE SEQUENCE</scope>
</reference>
<feature type="transmembrane region" description="Helical" evidence="2">
    <location>
        <begin position="218"/>
        <end position="237"/>
    </location>
</feature>
<dbReference type="SUPFAM" id="SSF48264">
    <property type="entry name" value="Cytochrome P450"/>
    <property type="match status" value="1"/>
</dbReference>
<dbReference type="InterPro" id="IPR001128">
    <property type="entry name" value="Cyt_P450"/>
</dbReference>
<dbReference type="EMBL" id="CAJNOR010003138">
    <property type="protein sequence ID" value="CAF1381757.1"/>
    <property type="molecule type" value="Genomic_DNA"/>
</dbReference>
<feature type="transmembrane region" description="Helical" evidence="2">
    <location>
        <begin position="33"/>
        <end position="57"/>
    </location>
</feature>
<evidence type="ECO:0000313" key="4">
    <source>
        <dbReference type="Proteomes" id="UP000663828"/>
    </source>
</evidence>